<gene>
    <name evidence="1" type="ORF">METZ01_LOCUS16325</name>
</gene>
<dbReference type="SUPFAM" id="SSF110296">
    <property type="entry name" value="Oligoxyloglucan reducing end-specific cellobiohydrolase"/>
    <property type="match status" value="1"/>
</dbReference>
<dbReference type="PANTHER" id="PTHR43739:SF5">
    <property type="entry name" value="EXO-ALPHA-SIALIDASE"/>
    <property type="match status" value="1"/>
</dbReference>
<dbReference type="PANTHER" id="PTHR43739">
    <property type="entry name" value="XYLOGLUCANASE (EUROFUNG)"/>
    <property type="match status" value="1"/>
</dbReference>
<name>A0A381P958_9ZZZZ</name>
<organism evidence="1">
    <name type="scientific">marine metagenome</name>
    <dbReference type="NCBI Taxonomy" id="408172"/>
    <lineage>
        <taxon>unclassified sequences</taxon>
        <taxon>metagenomes</taxon>
        <taxon>ecological metagenomes</taxon>
    </lineage>
</organism>
<accession>A0A381P958</accession>
<proteinExistence type="predicted"/>
<evidence type="ECO:0008006" key="2">
    <source>
        <dbReference type="Google" id="ProtNLM"/>
    </source>
</evidence>
<dbReference type="InterPro" id="IPR015943">
    <property type="entry name" value="WD40/YVTN_repeat-like_dom_sf"/>
</dbReference>
<dbReference type="AlphaFoldDB" id="A0A381P958"/>
<dbReference type="Gene3D" id="2.130.10.10">
    <property type="entry name" value="YVTN repeat-like/Quinoprotein amine dehydrogenase"/>
    <property type="match status" value="4"/>
</dbReference>
<evidence type="ECO:0000313" key="1">
    <source>
        <dbReference type="EMBL" id="SUZ63471.1"/>
    </source>
</evidence>
<dbReference type="EMBL" id="UINC01000916">
    <property type="protein sequence ID" value="SUZ63471.1"/>
    <property type="molecule type" value="Genomic_DNA"/>
</dbReference>
<sequence>MRNFKFLYCLLFTSIVIGQPKPTEDSKIVEAYQIKNKLIENSRVKNVNFKNIGPTIMSGRVVALEVNPNDPDEFYVAYASGGVWHTINNGTSFNSISEEWPTQNIGEITMDWKNQTLWVGTGENNSSRSSYSGIGILKTNSDGSNWKNVGLHDSHHIGKILVNPDDNDHVIVGVTGHLYSKNKNRGVYVSKNGGQTWDKTLYLNETTGVIDMAYTPGDFNVIYATLWEKDRKAWNLDEDGSSSGIYKSQDGGLNWNLITTDQSGFPRGEGVGRIGIAVFDKNIIYAVHDSQFFRKETSNKKQSNELTKESFESMSIKQFGKIKNKDLNKFLRSNRFPAVYTAKSVKSDINQNKINPSDLYKYLVDANSVMFDTPIIGAEIYRSDNGGNNWYKTHKMHLDGVYNTYGYYFGKVHVDPNDSDKIYTYGVPILTSDDGGKTFYRIGKENVHADHHDLWINPNKRGHLINGNDGGVNITYDDGKNWIKNNSTEVGQFYSINVDYQKPYNVYGGLQDNGVWMGPHNSIENKRWESSGSYPWKMILGGDGMEVQIDKNQPNIVYTGYQFGSYFRLDLDSNKRTFIKPRHKLGESPYRFNWQTPILLSSHNQDILYLGSNILHRSLNGGAKWENISFDLTKGGKPGNVPYGTITTISESQHKFGLIYVGADDGLVHVTKNGGSSWSRISDDLPQDLWVSKVYASSHNEGTVFVSMNGYRWDDFKPYVYMSKDYGKSWTSINSNLPFSPVNVIIEDYVNKDILFIGNDHGVYISFNRGELWEPFSKGLNSSSVHDLVIQKEMNHLLVGTHGRSIYLAELEKIQKLKPEILNKQLHVYDIKDIKRSNNWGEKWGTWGDYIIPNMEIVIFSKTQNKYTLSIKSNKGKLVYENDGIFDRGFNYIDYNLRYDKNDLKKSDDNSYYLAKGSYKLLITVNNNSIEKEFKIK</sequence>
<dbReference type="SUPFAM" id="SSF50939">
    <property type="entry name" value="Sialidases"/>
    <property type="match status" value="1"/>
</dbReference>
<dbReference type="InterPro" id="IPR052025">
    <property type="entry name" value="Xyloglucanase_GH74"/>
</dbReference>
<protein>
    <recommendedName>
        <fullName evidence="2">Sortilin N-terminal domain-containing protein</fullName>
    </recommendedName>
</protein>
<dbReference type="GO" id="GO:0010411">
    <property type="term" value="P:xyloglucan metabolic process"/>
    <property type="evidence" value="ECO:0007669"/>
    <property type="project" value="TreeGrafter"/>
</dbReference>
<dbReference type="InterPro" id="IPR036278">
    <property type="entry name" value="Sialidase_sf"/>
</dbReference>
<reference evidence="1" key="1">
    <citation type="submission" date="2018-05" db="EMBL/GenBank/DDBJ databases">
        <authorList>
            <person name="Lanie J.A."/>
            <person name="Ng W.-L."/>
            <person name="Kazmierczak K.M."/>
            <person name="Andrzejewski T.M."/>
            <person name="Davidsen T.M."/>
            <person name="Wayne K.J."/>
            <person name="Tettelin H."/>
            <person name="Glass J.I."/>
            <person name="Rusch D."/>
            <person name="Podicherti R."/>
            <person name="Tsui H.-C.T."/>
            <person name="Winkler M.E."/>
        </authorList>
    </citation>
    <scope>NUCLEOTIDE SEQUENCE</scope>
</reference>